<name>A0A1E4SZ58_9ASCO</name>
<protein>
    <recommendedName>
        <fullName evidence="2">Rab-GAP TBC domain-containing protein</fullName>
    </recommendedName>
</protein>
<feature type="region of interest" description="Disordered" evidence="1">
    <location>
        <begin position="258"/>
        <end position="279"/>
    </location>
</feature>
<dbReference type="GO" id="GO:0030427">
    <property type="term" value="C:site of polarized growth"/>
    <property type="evidence" value="ECO:0007669"/>
    <property type="project" value="UniProtKB-ARBA"/>
</dbReference>
<dbReference type="Pfam" id="PF00566">
    <property type="entry name" value="RabGAP-TBC"/>
    <property type="match status" value="1"/>
</dbReference>
<dbReference type="GO" id="GO:0031267">
    <property type="term" value="F:small GTPase binding"/>
    <property type="evidence" value="ECO:0007669"/>
    <property type="project" value="TreeGrafter"/>
</dbReference>
<feature type="domain" description="Rab-GAP TBC" evidence="2">
    <location>
        <begin position="363"/>
        <end position="594"/>
    </location>
</feature>
<dbReference type="InterPro" id="IPR050302">
    <property type="entry name" value="Rab_GAP_TBC_domain"/>
</dbReference>
<dbReference type="PANTHER" id="PTHR47219">
    <property type="entry name" value="RAB GTPASE-ACTIVATING PROTEIN 1-LIKE"/>
    <property type="match status" value="1"/>
</dbReference>
<evidence type="ECO:0000313" key="4">
    <source>
        <dbReference type="Proteomes" id="UP000094801"/>
    </source>
</evidence>
<accession>A0A1E4SZ58</accession>
<feature type="compositionally biased region" description="Polar residues" evidence="1">
    <location>
        <begin position="20"/>
        <end position="36"/>
    </location>
</feature>
<evidence type="ECO:0000256" key="1">
    <source>
        <dbReference type="SAM" id="MobiDB-lite"/>
    </source>
</evidence>
<sequence length="672" mass="76846">MSKSQSSILDVIQESFEDISLNSDQQNGTKRIQRNPSSLRRSNSIGSNSSSRSLSSVHSKNSRDGSIASNFVKLNYSNPSSICLQQSNGSRDALVLTSSQRYRLNQKRRNNMKNSPTKGKGDSTIIRLAEEVIAQARDFLSDDELPDDLIVYNVPFSKSLRSLTDDEFEFKKPLPKRPSTAAAAAYSNTFSTMGSPTTRASSIFSIGSDLSQLSFYEDPIEINQSSDAKLLSINEDAKLNESLQRISILNNYKSLPNAPSSLSTSTTSPNVSMSKEKLSHLTPTRQINLPPKDKYEVMKHQRDCETLIQKQINIEKEKLNDRQKQIEYLSNQHEKDFISWKMIINNYDQLIGLPKSRELWWRGIPETLRYHIWTKQIGNKYHLGNNTIQSWLDKSEDIINKACDYKILKDQISKRKFEKENEDEIELIKMVEVHSNWIQSSFPNLLYFQIGATFESILRILSAVDLFRMEAGNLDSIQLENLTNLICVLFYNLRDEKATIITFTTLISRKLPYALMETHNNPENELSEYLSDIQSQFSKFLKSTSPTLHTHFTETLKPELSPISYLSQSISNMYSTQLPLPIISRIIDIYIFEGDSFLLRVELALLKKVSYRLMGDRNEILNILGYDCLKNTNSNVADKKKIMRGIEGFKYLDVGDEEEFIKDVRGILKKKG</sequence>
<dbReference type="Gene3D" id="1.10.10.750">
    <property type="entry name" value="Ypt/Rab-GAP domain of gyp1p, domain 1"/>
    <property type="match status" value="1"/>
</dbReference>
<dbReference type="InterPro" id="IPR035969">
    <property type="entry name" value="Rab-GAP_TBC_sf"/>
</dbReference>
<dbReference type="AlphaFoldDB" id="A0A1E4SZ58"/>
<dbReference type="PANTHER" id="PTHR47219:SF9">
    <property type="entry name" value="GTPASE ACTIVATING PROTEIN AND CENTROSOME-ASSOCIATED, ISOFORM B"/>
    <property type="match status" value="1"/>
</dbReference>
<feature type="region of interest" description="Disordered" evidence="1">
    <location>
        <begin position="20"/>
        <end position="63"/>
    </location>
</feature>
<feature type="compositionally biased region" description="Low complexity" evidence="1">
    <location>
        <begin position="37"/>
        <end position="59"/>
    </location>
</feature>
<gene>
    <name evidence="3" type="ORF">CANARDRAFT_28934</name>
</gene>
<evidence type="ECO:0000259" key="2">
    <source>
        <dbReference type="PROSITE" id="PS50086"/>
    </source>
</evidence>
<feature type="compositionally biased region" description="Low complexity" evidence="1">
    <location>
        <begin position="258"/>
        <end position="272"/>
    </location>
</feature>
<proteinExistence type="predicted"/>
<keyword evidence="4" id="KW-1185">Reference proteome</keyword>
<organism evidence="3 4">
    <name type="scientific">[Candida] arabinofermentans NRRL YB-2248</name>
    <dbReference type="NCBI Taxonomy" id="983967"/>
    <lineage>
        <taxon>Eukaryota</taxon>
        <taxon>Fungi</taxon>
        <taxon>Dikarya</taxon>
        <taxon>Ascomycota</taxon>
        <taxon>Saccharomycotina</taxon>
        <taxon>Pichiomycetes</taxon>
        <taxon>Pichiales</taxon>
        <taxon>Pichiaceae</taxon>
        <taxon>Ogataea</taxon>
        <taxon>Ogataea/Candida clade</taxon>
    </lineage>
</organism>
<dbReference type="OrthoDB" id="289721at2759"/>
<dbReference type="InterPro" id="IPR000195">
    <property type="entry name" value="Rab-GAP-TBC_dom"/>
</dbReference>
<dbReference type="SMART" id="SM00164">
    <property type="entry name" value="TBC"/>
    <property type="match status" value="1"/>
</dbReference>
<dbReference type="EMBL" id="KV453855">
    <property type="protein sequence ID" value="ODV84795.1"/>
    <property type="molecule type" value="Genomic_DNA"/>
</dbReference>
<evidence type="ECO:0000313" key="3">
    <source>
        <dbReference type="EMBL" id="ODV84795.1"/>
    </source>
</evidence>
<dbReference type="SUPFAM" id="SSF47923">
    <property type="entry name" value="Ypt/Rab-GAP domain of gyp1p"/>
    <property type="match status" value="2"/>
</dbReference>
<dbReference type="Proteomes" id="UP000094801">
    <property type="component" value="Unassembled WGS sequence"/>
</dbReference>
<reference evidence="4" key="1">
    <citation type="submission" date="2016-04" db="EMBL/GenBank/DDBJ databases">
        <title>Comparative genomics of biotechnologically important yeasts.</title>
        <authorList>
            <consortium name="DOE Joint Genome Institute"/>
            <person name="Riley R."/>
            <person name="Haridas S."/>
            <person name="Wolfe K.H."/>
            <person name="Lopes M.R."/>
            <person name="Hittinger C.T."/>
            <person name="Goker M."/>
            <person name="Salamov A."/>
            <person name="Wisecaver J."/>
            <person name="Long T.M."/>
            <person name="Aerts A.L."/>
            <person name="Barry K."/>
            <person name="Choi C."/>
            <person name="Clum A."/>
            <person name="Coughlan A.Y."/>
            <person name="Deshpande S."/>
            <person name="Douglass A.P."/>
            <person name="Hanson S.J."/>
            <person name="Klenk H.-P."/>
            <person name="Labutti K."/>
            <person name="Lapidus A."/>
            <person name="Lindquist E."/>
            <person name="Lipzen A."/>
            <person name="Meier-Kolthoff J.P."/>
            <person name="Ohm R.A."/>
            <person name="Otillar R.P."/>
            <person name="Pangilinan J."/>
            <person name="Peng Y."/>
            <person name="Rokas A."/>
            <person name="Rosa C.A."/>
            <person name="Scheuner C."/>
            <person name="Sibirny A.A."/>
            <person name="Slot J.C."/>
            <person name="Stielow J.B."/>
            <person name="Sun H."/>
            <person name="Kurtzman C.P."/>
            <person name="Blackwell M."/>
            <person name="Grigoriev I.V."/>
            <person name="Jeffries T.W."/>
        </authorList>
    </citation>
    <scope>NUCLEOTIDE SEQUENCE [LARGE SCALE GENOMIC DNA]</scope>
    <source>
        <strain evidence="4">NRRL YB-2248</strain>
    </source>
</reference>
<dbReference type="GO" id="GO:0005096">
    <property type="term" value="F:GTPase activator activity"/>
    <property type="evidence" value="ECO:0007669"/>
    <property type="project" value="TreeGrafter"/>
</dbReference>
<dbReference type="Gene3D" id="1.10.472.80">
    <property type="entry name" value="Ypt/Rab-GAP domain of gyp1p, domain 3"/>
    <property type="match status" value="1"/>
</dbReference>
<dbReference type="STRING" id="983967.A0A1E4SZ58"/>
<dbReference type="PROSITE" id="PS50086">
    <property type="entry name" value="TBC_RABGAP"/>
    <property type="match status" value="1"/>
</dbReference>